<proteinExistence type="predicted"/>
<feature type="signal peptide" evidence="1">
    <location>
        <begin position="1"/>
        <end position="16"/>
    </location>
</feature>
<feature type="chain" id="PRO_5015180837" evidence="1">
    <location>
        <begin position="17"/>
        <end position="42"/>
    </location>
</feature>
<reference evidence="2" key="1">
    <citation type="submission" date="2018-02" db="EMBL/GenBank/DDBJ databases">
        <title>Rhizophora mucronata_Transcriptome.</title>
        <authorList>
            <person name="Meera S.P."/>
            <person name="Sreeshan A."/>
            <person name="Augustine A."/>
        </authorList>
    </citation>
    <scope>NUCLEOTIDE SEQUENCE</scope>
    <source>
        <tissue evidence="2">Leaf</tissue>
    </source>
</reference>
<organism evidence="2">
    <name type="scientific">Rhizophora mucronata</name>
    <name type="common">Asiatic mangrove</name>
    <dbReference type="NCBI Taxonomy" id="61149"/>
    <lineage>
        <taxon>Eukaryota</taxon>
        <taxon>Viridiplantae</taxon>
        <taxon>Streptophyta</taxon>
        <taxon>Embryophyta</taxon>
        <taxon>Tracheophyta</taxon>
        <taxon>Spermatophyta</taxon>
        <taxon>Magnoliopsida</taxon>
        <taxon>eudicotyledons</taxon>
        <taxon>Gunneridae</taxon>
        <taxon>Pentapetalae</taxon>
        <taxon>rosids</taxon>
        <taxon>fabids</taxon>
        <taxon>Malpighiales</taxon>
        <taxon>Rhizophoraceae</taxon>
        <taxon>Rhizophora</taxon>
    </lineage>
</organism>
<evidence type="ECO:0000313" key="2">
    <source>
        <dbReference type="EMBL" id="MBX47942.1"/>
    </source>
</evidence>
<protein>
    <submittedName>
        <fullName evidence="2">Uncharacterized protein</fullName>
    </submittedName>
</protein>
<keyword evidence="1" id="KW-0732">Signal</keyword>
<dbReference type="AlphaFoldDB" id="A0A2P2NZS9"/>
<evidence type="ECO:0000256" key="1">
    <source>
        <dbReference type="SAM" id="SignalP"/>
    </source>
</evidence>
<accession>A0A2P2NZS9</accession>
<name>A0A2P2NZS9_RHIMU</name>
<sequence length="42" mass="4812">MMHLMMALQLAWVGLQIMKFLLRPGGGRWRAGTLETHLYIAV</sequence>
<dbReference type="EMBL" id="GGEC01067458">
    <property type="protein sequence ID" value="MBX47942.1"/>
    <property type="molecule type" value="Transcribed_RNA"/>
</dbReference>